<comment type="caution">
    <text evidence="1">The sequence shown here is derived from an EMBL/GenBank/DDBJ whole genome shotgun (WGS) entry which is preliminary data.</text>
</comment>
<feature type="non-terminal residue" evidence="1">
    <location>
        <position position="1"/>
    </location>
</feature>
<sequence>TSKSTSFIIREAISEYIAKKIPKKEINIIGIVDSGDPHFAENDEEYLKKNFGKD</sequence>
<protein>
    <submittedName>
        <fullName evidence="1">Uncharacterized protein</fullName>
    </submittedName>
</protein>
<evidence type="ECO:0000313" key="1">
    <source>
        <dbReference type="EMBL" id="GAH27640.1"/>
    </source>
</evidence>
<organism evidence="1">
    <name type="scientific">marine sediment metagenome</name>
    <dbReference type="NCBI Taxonomy" id="412755"/>
    <lineage>
        <taxon>unclassified sequences</taxon>
        <taxon>metagenomes</taxon>
        <taxon>ecological metagenomes</taxon>
    </lineage>
</organism>
<accession>X1F4Z8</accession>
<name>X1F4Z8_9ZZZZ</name>
<proteinExistence type="predicted"/>
<gene>
    <name evidence="1" type="ORF">S03H2_08003</name>
</gene>
<dbReference type="AlphaFoldDB" id="X1F4Z8"/>
<reference evidence="1" key="1">
    <citation type="journal article" date="2014" name="Front. Microbiol.">
        <title>High frequency of phylogenetically diverse reductive dehalogenase-homologous genes in deep subseafloor sedimentary metagenomes.</title>
        <authorList>
            <person name="Kawai M."/>
            <person name="Futagami T."/>
            <person name="Toyoda A."/>
            <person name="Takaki Y."/>
            <person name="Nishi S."/>
            <person name="Hori S."/>
            <person name="Arai W."/>
            <person name="Tsubouchi T."/>
            <person name="Morono Y."/>
            <person name="Uchiyama I."/>
            <person name="Ito T."/>
            <person name="Fujiyama A."/>
            <person name="Inagaki F."/>
            <person name="Takami H."/>
        </authorList>
    </citation>
    <scope>NUCLEOTIDE SEQUENCE</scope>
    <source>
        <strain evidence="1">Expedition CK06-06</strain>
    </source>
</reference>
<dbReference type="EMBL" id="BARU01003804">
    <property type="protein sequence ID" value="GAH27640.1"/>
    <property type="molecule type" value="Genomic_DNA"/>
</dbReference>